<dbReference type="PROSITE" id="PS00211">
    <property type="entry name" value="ABC_TRANSPORTER_1"/>
    <property type="match status" value="1"/>
</dbReference>
<dbReference type="GO" id="GO:0005524">
    <property type="term" value="F:ATP binding"/>
    <property type="evidence" value="ECO:0007669"/>
    <property type="project" value="UniProtKB-KW"/>
</dbReference>
<evidence type="ECO:0000256" key="3">
    <source>
        <dbReference type="ARBA" id="ARBA00022840"/>
    </source>
</evidence>
<dbReference type="InterPro" id="IPR017871">
    <property type="entry name" value="ABC_transporter-like_CS"/>
</dbReference>
<protein>
    <submittedName>
        <fullName evidence="5">ABC-2 type transport system ATP-binding protein</fullName>
    </submittedName>
</protein>
<name>A0ABS4NIQ3_9BACL</name>
<dbReference type="InterPro" id="IPR050763">
    <property type="entry name" value="ABC_transporter_ATP-binding"/>
</dbReference>
<evidence type="ECO:0000313" key="5">
    <source>
        <dbReference type="EMBL" id="MBP2109909.1"/>
    </source>
</evidence>
<feature type="domain" description="ABC transporter" evidence="4">
    <location>
        <begin position="17"/>
        <end position="257"/>
    </location>
</feature>
<keyword evidence="1" id="KW-0813">Transport</keyword>
<dbReference type="PANTHER" id="PTHR42711">
    <property type="entry name" value="ABC TRANSPORTER ATP-BINDING PROTEIN"/>
    <property type="match status" value="1"/>
</dbReference>
<dbReference type="SUPFAM" id="SSF52540">
    <property type="entry name" value="P-loop containing nucleoside triphosphate hydrolases"/>
    <property type="match status" value="1"/>
</dbReference>
<keyword evidence="6" id="KW-1185">Reference proteome</keyword>
<comment type="caution">
    <text evidence="5">The sequence shown here is derived from an EMBL/GenBank/DDBJ whole genome shotgun (WGS) entry which is preliminary data.</text>
</comment>
<gene>
    <name evidence="5" type="ORF">J2Z70_000048</name>
</gene>
<keyword evidence="3 5" id="KW-0067">ATP-binding</keyword>
<dbReference type="Proteomes" id="UP000773462">
    <property type="component" value="Unassembled WGS sequence"/>
</dbReference>
<dbReference type="SMART" id="SM00382">
    <property type="entry name" value="AAA"/>
    <property type="match status" value="1"/>
</dbReference>
<evidence type="ECO:0000313" key="6">
    <source>
        <dbReference type="Proteomes" id="UP000773462"/>
    </source>
</evidence>
<dbReference type="EMBL" id="JAGGLV010000001">
    <property type="protein sequence ID" value="MBP2109909.1"/>
    <property type="molecule type" value="Genomic_DNA"/>
</dbReference>
<organism evidence="5 6">
    <name type="scientific">Paenibacillus silagei</name>
    <dbReference type="NCBI Taxonomy" id="1670801"/>
    <lineage>
        <taxon>Bacteria</taxon>
        <taxon>Bacillati</taxon>
        <taxon>Bacillota</taxon>
        <taxon>Bacilli</taxon>
        <taxon>Bacillales</taxon>
        <taxon>Paenibacillaceae</taxon>
        <taxon>Paenibacillus</taxon>
    </lineage>
</organism>
<dbReference type="Pfam" id="PF00005">
    <property type="entry name" value="ABC_tran"/>
    <property type="match status" value="1"/>
</dbReference>
<evidence type="ECO:0000256" key="2">
    <source>
        <dbReference type="ARBA" id="ARBA00022741"/>
    </source>
</evidence>
<dbReference type="InterPro" id="IPR003439">
    <property type="entry name" value="ABC_transporter-like_ATP-bd"/>
</dbReference>
<keyword evidence="2" id="KW-0547">Nucleotide-binding</keyword>
<dbReference type="InterPro" id="IPR003593">
    <property type="entry name" value="AAA+_ATPase"/>
</dbReference>
<dbReference type="InterPro" id="IPR027417">
    <property type="entry name" value="P-loop_NTPase"/>
</dbReference>
<reference evidence="5 6" key="1">
    <citation type="submission" date="2021-03" db="EMBL/GenBank/DDBJ databases">
        <title>Genomic Encyclopedia of Type Strains, Phase IV (KMG-IV): sequencing the most valuable type-strain genomes for metagenomic binning, comparative biology and taxonomic classification.</title>
        <authorList>
            <person name="Goeker M."/>
        </authorList>
    </citation>
    <scope>NUCLEOTIDE SEQUENCE [LARGE SCALE GENOMIC DNA]</scope>
    <source>
        <strain evidence="5 6">DSM 101953</strain>
    </source>
</reference>
<evidence type="ECO:0000259" key="4">
    <source>
        <dbReference type="PROSITE" id="PS50893"/>
    </source>
</evidence>
<dbReference type="PANTHER" id="PTHR42711:SF1">
    <property type="entry name" value="ABC-TRANSPORT PROTEIN, ATP-BINDING COMPONENT"/>
    <property type="match status" value="1"/>
</dbReference>
<dbReference type="Gene3D" id="3.40.50.300">
    <property type="entry name" value="P-loop containing nucleotide triphosphate hydrolases"/>
    <property type="match status" value="1"/>
</dbReference>
<evidence type="ECO:0000256" key="1">
    <source>
        <dbReference type="ARBA" id="ARBA00022448"/>
    </source>
</evidence>
<sequence length="351" mass="39428">MSMIEARGLSKSFMQAVKEPGLKGAVKHLFLPRHIEKVAVKPLDLRIEAGETVAYVGPNGAGKSTTIKMLTGILMPSSGSISVNGINPYRKRMENAAQIGAVFGQRTQLWWDIPIAESFSLLKDIYQIPDALYRKNMDLFTEMLGMSEFIHLSARKLSLGQRMRADLAAALLHNPPILYLDEPTIGLDVSVKEKIRGFIKQINQEQQTTVMLTTHDLGDIEDLCKRLVIIDHGAIIYDGTLSEVKARFAKNRVIFFQVRSPMPELYALLEHSPGLKLEQQSSQEFSVTFDRYEYTASEVVSRVMKHGEVLDFRMEDTHIEQVIKAVYDGHLDLNEHRGARGQAHHDDSSPA</sequence>
<proteinExistence type="predicted"/>
<dbReference type="PROSITE" id="PS50893">
    <property type="entry name" value="ABC_TRANSPORTER_2"/>
    <property type="match status" value="1"/>
</dbReference>
<accession>A0ABS4NIQ3</accession>